<comment type="function">
    <text evidence="5">Transcriptional repressor for the pyruvate dehydrogenase complex genes aceEF and lpd.</text>
</comment>
<dbReference type="Pfam" id="PF07729">
    <property type="entry name" value="FCD"/>
    <property type="match status" value="1"/>
</dbReference>
<evidence type="ECO:0000256" key="6">
    <source>
        <dbReference type="ARBA" id="ARBA00039592"/>
    </source>
</evidence>
<dbReference type="Gene3D" id="1.20.120.530">
    <property type="entry name" value="GntR ligand-binding domain-like"/>
    <property type="match status" value="1"/>
</dbReference>
<keyword evidence="9" id="KW-1185">Reference proteome</keyword>
<dbReference type="Pfam" id="PF00392">
    <property type="entry name" value="GntR"/>
    <property type="match status" value="1"/>
</dbReference>
<gene>
    <name evidence="8" type="ORF">MED92_02419</name>
</gene>
<dbReference type="PANTHER" id="PTHR43537">
    <property type="entry name" value="TRANSCRIPTIONAL REGULATOR, GNTR FAMILY"/>
    <property type="match status" value="1"/>
</dbReference>
<proteinExistence type="predicted"/>
<dbReference type="PROSITE" id="PS50949">
    <property type="entry name" value="HTH_GNTR"/>
    <property type="match status" value="1"/>
</dbReference>
<keyword evidence="3" id="KW-0238">DNA-binding</keyword>
<keyword evidence="2" id="KW-0805">Transcription regulation</keyword>
<dbReference type="SUPFAM" id="SSF46785">
    <property type="entry name" value="Winged helix' DNA-binding domain"/>
    <property type="match status" value="1"/>
</dbReference>
<evidence type="ECO:0000259" key="7">
    <source>
        <dbReference type="PROSITE" id="PS50949"/>
    </source>
</evidence>
<dbReference type="AlphaFoldDB" id="A0A7U8GRI4"/>
<dbReference type="InterPro" id="IPR036390">
    <property type="entry name" value="WH_DNA-bd_sf"/>
</dbReference>
<dbReference type="SUPFAM" id="SSF48008">
    <property type="entry name" value="GntR ligand-binding domain-like"/>
    <property type="match status" value="1"/>
</dbReference>
<dbReference type="InterPro" id="IPR036388">
    <property type="entry name" value="WH-like_DNA-bd_sf"/>
</dbReference>
<dbReference type="PANTHER" id="PTHR43537:SF34">
    <property type="entry name" value="PYRUVATE DEHYDROGENASE COMPLEX REPRESSOR"/>
    <property type="match status" value="1"/>
</dbReference>
<dbReference type="Gene3D" id="1.10.10.10">
    <property type="entry name" value="Winged helix-like DNA-binding domain superfamily/Winged helix DNA-binding domain"/>
    <property type="match status" value="1"/>
</dbReference>
<dbReference type="InterPro" id="IPR000524">
    <property type="entry name" value="Tscrpt_reg_HTH_GntR"/>
</dbReference>
<protein>
    <recommendedName>
        <fullName evidence="6">Pyruvate dehydrogenase complex repressor</fullName>
    </recommendedName>
</protein>
<feature type="domain" description="HTH gntR-type" evidence="7">
    <location>
        <begin position="7"/>
        <end position="75"/>
    </location>
</feature>
<organism evidence="8 9">
    <name type="scientific">Neptuniibacter caesariensis</name>
    <dbReference type="NCBI Taxonomy" id="207954"/>
    <lineage>
        <taxon>Bacteria</taxon>
        <taxon>Pseudomonadati</taxon>
        <taxon>Pseudomonadota</taxon>
        <taxon>Gammaproteobacteria</taxon>
        <taxon>Oceanospirillales</taxon>
        <taxon>Oceanospirillaceae</taxon>
        <taxon>Neptuniibacter</taxon>
    </lineage>
</organism>
<dbReference type="SMART" id="SM00345">
    <property type="entry name" value="HTH_GNTR"/>
    <property type="match status" value="1"/>
</dbReference>
<evidence type="ECO:0000256" key="1">
    <source>
        <dbReference type="ARBA" id="ARBA00022491"/>
    </source>
</evidence>
<keyword evidence="1" id="KW-0678">Repressor</keyword>
<reference evidence="8 9" key="1">
    <citation type="submission" date="2006-02" db="EMBL/GenBank/DDBJ databases">
        <authorList>
            <person name="Pinhassi J."/>
            <person name="Pedros-Alio C."/>
            <person name="Ferriera S."/>
            <person name="Johnson J."/>
            <person name="Kravitz S."/>
            <person name="Halpern A."/>
            <person name="Remington K."/>
            <person name="Beeson K."/>
            <person name="Tran B."/>
            <person name="Rogers Y.-H."/>
            <person name="Friedman R."/>
            <person name="Venter J.C."/>
        </authorList>
    </citation>
    <scope>NUCLEOTIDE SEQUENCE [LARGE SCALE GENOMIC DNA]</scope>
    <source>
        <strain evidence="8 9">MED92</strain>
    </source>
</reference>
<dbReference type="OrthoDB" id="5450856at2"/>
<evidence type="ECO:0000313" key="9">
    <source>
        <dbReference type="Proteomes" id="UP000002171"/>
    </source>
</evidence>
<dbReference type="InterPro" id="IPR008920">
    <property type="entry name" value="TF_FadR/GntR_C"/>
</dbReference>
<dbReference type="PRINTS" id="PR00035">
    <property type="entry name" value="HTHGNTR"/>
</dbReference>
<dbReference type="InterPro" id="IPR011711">
    <property type="entry name" value="GntR_C"/>
</dbReference>
<accession>A0A7U8GRI4</accession>
<keyword evidence="8" id="KW-0670">Pyruvate</keyword>
<dbReference type="CDD" id="cd07377">
    <property type="entry name" value="WHTH_GntR"/>
    <property type="match status" value="1"/>
</dbReference>
<evidence type="ECO:0000256" key="5">
    <source>
        <dbReference type="ARBA" id="ARBA00037357"/>
    </source>
</evidence>
<sequence length="234" mass="26269">MSTLKTDSLSATLSEVLQEQILFGDICPGQKLPSQRSLSESHQLSRATVREAIQDLELKGIIETYHGGGSVCRNLLESHFDLPLEGIGDNIDFQIQVMEMRAALEGEAAYYASIRATDEQLAKIGTEFEAMQARDTGNTTLAKAKADLRFHMMIAEASHNLLVISFSQIFYNRYFNAIYGVLDRTLKKFGRYPDGISAQHLQINQALQTRQADLARRVATEHIDFTRRLLIDSE</sequence>
<dbReference type="RefSeq" id="WP_007022501.1">
    <property type="nucleotide sequence ID" value="NZ_CH724127.1"/>
</dbReference>
<dbReference type="Proteomes" id="UP000002171">
    <property type="component" value="Unassembled WGS sequence"/>
</dbReference>
<keyword evidence="4" id="KW-0804">Transcription</keyword>
<evidence type="ECO:0000256" key="2">
    <source>
        <dbReference type="ARBA" id="ARBA00023015"/>
    </source>
</evidence>
<dbReference type="GO" id="GO:0003700">
    <property type="term" value="F:DNA-binding transcription factor activity"/>
    <property type="evidence" value="ECO:0007669"/>
    <property type="project" value="InterPro"/>
</dbReference>
<dbReference type="EMBL" id="AAOW01000020">
    <property type="protein sequence ID" value="EAR60283.1"/>
    <property type="molecule type" value="Genomic_DNA"/>
</dbReference>
<evidence type="ECO:0000313" key="8">
    <source>
        <dbReference type="EMBL" id="EAR60283.1"/>
    </source>
</evidence>
<name>A0A7U8GRI4_NEPCE</name>
<comment type="caution">
    <text evidence="8">The sequence shown here is derived from an EMBL/GenBank/DDBJ whole genome shotgun (WGS) entry which is preliminary data.</text>
</comment>
<dbReference type="SMART" id="SM00895">
    <property type="entry name" value="FCD"/>
    <property type="match status" value="1"/>
</dbReference>
<evidence type="ECO:0000256" key="3">
    <source>
        <dbReference type="ARBA" id="ARBA00023125"/>
    </source>
</evidence>
<evidence type="ECO:0000256" key="4">
    <source>
        <dbReference type="ARBA" id="ARBA00023163"/>
    </source>
</evidence>
<dbReference type="GO" id="GO:0003677">
    <property type="term" value="F:DNA binding"/>
    <property type="evidence" value="ECO:0007669"/>
    <property type="project" value="UniProtKB-KW"/>
</dbReference>